<dbReference type="Proteomes" id="UP000549457">
    <property type="component" value="Unassembled WGS sequence"/>
</dbReference>
<sequence length="30" mass="3361">MLPRAHRCTLVVVRDGCRGRREGRSAPACH</sequence>
<organism evidence="1 2">
    <name type="scientific">Amaricoccus macauensis</name>
    <dbReference type="NCBI Taxonomy" id="57001"/>
    <lineage>
        <taxon>Bacteria</taxon>
        <taxon>Pseudomonadati</taxon>
        <taxon>Pseudomonadota</taxon>
        <taxon>Alphaproteobacteria</taxon>
        <taxon>Rhodobacterales</taxon>
        <taxon>Paracoccaceae</taxon>
        <taxon>Amaricoccus</taxon>
    </lineage>
</organism>
<dbReference type="AlphaFoldDB" id="A0A840SNA5"/>
<name>A0A840SNA5_9RHOB</name>
<dbReference type="EMBL" id="JACHFM010000002">
    <property type="protein sequence ID" value="MBB5222494.1"/>
    <property type="molecule type" value="Genomic_DNA"/>
</dbReference>
<proteinExistence type="predicted"/>
<reference evidence="1 2" key="1">
    <citation type="submission" date="2020-08" db="EMBL/GenBank/DDBJ databases">
        <title>Genomic Encyclopedia of Type Strains, Phase IV (KMG-IV): sequencing the most valuable type-strain genomes for metagenomic binning, comparative biology and taxonomic classification.</title>
        <authorList>
            <person name="Goeker M."/>
        </authorList>
    </citation>
    <scope>NUCLEOTIDE SEQUENCE [LARGE SCALE GENOMIC DNA]</scope>
    <source>
        <strain evidence="1 2">DSM 101730</strain>
    </source>
</reference>
<evidence type="ECO:0000313" key="2">
    <source>
        <dbReference type="Proteomes" id="UP000549457"/>
    </source>
</evidence>
<protein>
    <submittedName>
        <fullName evidence="1">Uncharacterized protein</fullName>
    </submittedName>
</protein>
<comment type="caution">
    <text evidence="1">The sequence shown here is derived from an EMBL/GenBank/DDBJ whole genome shotgun (WGS) entry which is preliminary data.</text>
</comment>
<evidence type="ECO:0000313" key="1">
    <source>
        <dbReference type="EMBL" id="MBB5222494.1"/>
    </source>
</evidence>
<accession>A0A840SNA5</accession>
<keyword evidence="2" id="KW-1185">Reference proteome</keyword>
<gene>
    <name evidence="1" type="ORF">HNP73_002430</name>
</gene>